<comment type="subcellular location">
    <subcellularLocation>
        <location evidence="1">Cell membrane</location>
        <topology evidence="1">Multi-pass membrane protein</topology>
    </subcellularLocation>
</comment>
<comment type="similarity">
    <text evidence="6">Belongs to the ThrE exporter (TC 2.A.79) family.</text>
</comment>
<evidence type="ECO:0000256" key="7">
    <source>
        <dbReference type="SAM" id="Phobius"/>
    </source>
</evidence>
<dbReference type="Pfam" id="PF06738">
    <property type="entry name" value="ThrE"/>
    <property type="match status" value="1"/>
</dbReference>
<evidence type="ECO:0000259" key="8">
    <source>
        <dbReference type="Pfam" id="PF06738"/>
    </source>
</evidence>
<keyword evidence="4 7" id="KW-1133">Transmembrane helix</keyword>
<feature type="transmembrane region" description="Helical" evidence="7">
    <location>
        <begin position="207"/>
        <end position="227"/>
    </location>
</feature>
<keyword evidence="10" id="KW-1185">Reference proteome</keyword>
<dbReference type="InterPro" id="IPR050539">
    <property type="entry name" value="ThrE_Dicarb/AminoAcid_Exp"/>
</dbReference>
<keyword evidence="3 7" id="KW-0812">Transmembrane</keyword>
<reference evidence="10" key="1">
    <citation type="submission" date="2016-10" db="EMBL/GenBank/DDBJ databases">
        <authorList>
            <person name="Varghese N."/>
            <person name="Submissions S."/>
        </authorList>
    </citation>
    <scope>NUCLEOTIDE SEQUENCE [LARGE SCALE GENOMIC DNA]</scope>
    <source>
        <strain evidence="10">OK042</strain>
    </source>
</reference>
<sequence length="267" mass="28940">MRFAGTRQYRGLDKDVTVLSSDLVMDTCLLAGAIILKNGGETYRTEETMARIAQAAGMDDVNSSATPTSIILSFRCKGLDHTRMVRTPSRTTNLNKITLVNDVSRRFVSGGITLEQAYLTLCEIDQKKPLYPKWMQHLAAATASGSFAMLAGGTWYDLAPSALAGLTVNLSLEYLEQFVRMKFFTEFSAALLGGLFALLAVTVFPELHISIIIIGAMLPMFPGIAITNSLRDLMAGDLVAGVSRGVEAMLTAISVAVATAIILWFMR</sequence>
<keyword evidence="2" id="KW-1003">Cell membrane</keyword>
<dbReference type="PANTHER" id="PTHR34390:SF2">
    <property type="entry name" value="SUCCINATE TRANSPORTER SUBUNIT YJJP-RELATED"/>
    <property type="match status" value="1"/>
</dbReference>
<dbReference type="GO" id="GO:0015744">
    <property type="term" value="P:succinate transport"/>
    <property type="evidence" value="ECO:0007669"/>
    <property type="project" value="TreeGrafter"/>
</dbReference>
<feature type="domain" description="Threonine/serine exporter-like N-terminal" evidence="8">
    <location>
        <begin position="26"/>
        <end position="263"/>
    </location>
</feature>
<dbReference type="PANTHER" id="PTHR34390">
    <property type="entry name" value="UPF0442 PROTEIN YJJB-RELATED"/>
    <property type="match status" value="1"/>
</dbReference>
<evidence type="ECO:0000256" key="6">
    <source>
        <dbReference type="ARBA" id="ARBA00034125"/>
    </source>
</evidence>
<evidence type="ECO:0000256" key="5">
    <source>
        <dbReference type="ARBA" id="ARBA00023136"/>
    </source>
</evidence>
<gene>
    <name evidence="9" type="ORF">SAMN05518846_118106</name>
</gene>
<evidence type="ECO:0000256" key="4">
    <source>
        <dbReference type="ARBA" id="ARBA00022989"/>
    </source>
</evidence>
<evidence type="ECO:0000313" key="10">
    <source>
        <dbReference type="Proteomes" id="UP000198915"/>
    </source>
</evidence>
<dbReference type="InterPro" id="IPR010619">
    <property type="entry name" value="ThrE-like_N"/>
</dbReference>
<evidence type="ECO:0000256" key="3">
    <source>
        <dbReference type="ARBA" id="ARBA00022692"/>
    </source>
</evidence>
<dbReference type="EMBL" id="FORT01000018">
    <property type="protein sequence ID" value="SFK72547.1"/>
    <property type="molecule type" value="Genomic_DNA"/>
</dbReference>
<evidence type="ECO:0000256" key="2">
    <source>
        <dbReference type="ARBA" id="ARBA00022475"/>
    </source>
</evidence>
<dbReference type="GO" id="GO:0022857">
    <property type="term" value="F:transmembrane transporter activity"/>
    <property type="evidence" value="ECO:0007669"/>
    <property type="project" value="InterPro"/>
</dbReference>
<evidence type="ECO:0000256" key="1">
    <source>
        <dbReference type="ARBA" id="ARBA00004651"/>
    </source>
</evidence>
<keyword evidence="5 7" id="KW-0472">Membrane</keyword>
<organism evidence="9 10">
    <name type="scientific">Brevibacillus centrosporus</name>
    <dbReference type="NCBI Taxonomy" id="54910"/>
    <lineage>
        <taxon>Bacteria</taxon>
        <taxon>Bacillati</taxon>
        <taxon>Bacillota</taxon>
        <taxon>Bacilli</taxon>
        <taxon>Bacillales</taxon>
        <taxon>Paenibacillaceae</taxon>
        <taxon>Brevibacillus</taxon>
    </lineage>
</organism>
<feature type="transmembrane region" description="Helical" evidence="7">
    <location>
        <begin position="248"/>
        <end position="266"/>
    </location>
</feature>
<accession>A0A1I4BWK3</accession>
<proteinExistence type="inferred from homology"/>
<protein>
    <submittedName>
        <fullName evidence="9">Uncharacterized membrane protein YjjP, DUF1212 family</fullName>
    </submittedName>
</protein>
<dbReference type="Proteomes" id="UP000198915">
    <property type="component" value="Unassembled WGS sequence"/>
</dbReference>
<dbReference type="STRING" id="1884381.SAMN05518846_118106"/>
<dbReference type="GO" id="GO:0005886">
    <property type="term" value="C:plasma membrane"/>
    <property type="evidence" value="ECO:0007669"/>
    <property type="project" value="UniProtKB-SubCell"/>
</dbReference>
<name>A0A1I4BWK3_9BACL</name>
<dbReference type="AlphaFoldDB" id="A0A1I4BWK3"/>
<evidence type="ECO:0000313" key="9">
    <source>
        <dbReference type="EMBL" id="SFK72547.1"/>
    </source>
</evidence>
<feature type="transmembrane region" description="Helical" evidence="7">
    <location>
        <begin position="183"/>
        <end position="201"/>
    </location>
</feature>